<keyword evidence="1" id="KW-0472">Membrane</keyword>
<name>A0ABV0PCA5_9TELE</name>
<feature type="transmembrane region" description="Helical" evidence="1">
    <location>
        <begin position="73"/>
        <end position="93"/>
    </location>
</feature>
<sequence length="109" mass="12412">MKKNQETKEAPQCETELFKIQPSVSICNKQSVQIYSEGLFPQKFSIWGKKFACILLRSEKCCQCTQIINSGSLQFIISLFFIMLPLLMVSLCGQTYSHTPKKMHQQSAA</sequence>
<keyword evidence="1" id="KW-1133">Transmembrane helix</keyword>
<evidence type="ECO:0000256" key="1">
    <source>
        <dbReference type="SAM" id="Phobius"/>
    </source>
</evidence>
<comment type="caution">
    <text evidence="2">The sequence shown here is derived from an EMBL/GenBank/DDBJ whole genome shotgun (WGS) entry which is preliminary data.</text>
</comment>
<reference evidence="2 3" key="1">
    <citation type="submission" date="2021-06" db="EMBL/GenBank/DDBJ databases">
        <authorList>
            <person name="Palmer J.M."/>
        </authorList>
    </citation>
    <scope>NUCLEOTIDE SEQUENCE [LARGE SCALE GENOMIC DNA]</scope>
    <source>
        <strain evidence="2 3">GA_2019</strain>
        <tissue evidence="2">Muscle</tissue>
    </source>
</reference>
<keyword evidence="3" id="KW-1185">Reference proteome</keyword>
<protein>
    <submittedName>
        <fullName evidence="2">Uncharacterized protein</fullName>
    </submittedName>
</protein>
<evidence type="ECO:0000313" key="3">
    <source>
        <dbReference type="Proteomes" id="UP001476798"/>
    </source>
</evidence>
<gene>
    <name evidence="2" type="ORF">GOODEAATRI_007835</name>
</gene>
<accession>A0ABV0PCA5</accession>
<proteinExistence type="predicted"/>
<organism evidence="2 3">
    <name type="scientific">Goodea atripinnis</name>
    <dbReference type="NCBI Taxonomy" id="208336"/>
    <lineage>
        <taxon>Eukaryota</taxon>
        <taxon>Metazoa</taxon>
        <taxon>Chordata</taxon>
        <taxon>Craniata</taxon>
        <taxon>Vertebrata</taxon>
        <taxon>Euteleostomi</taxon>
        <taxon>Actinopterygii</taxon>
        <taxon>Neopterygii</taxon>
        <taxon>Teleostei</taxon>
        <taxon>Neoteleostei</taxon>
        <taxon>Acanthomorphata</taxon>
        <taxon>Ovalentaria</taxon>
        <taxon>Atherinomorphae</taxon>
        <taxon>Cyprinodontiformes</taxon>
        <taxon>Goodeidae</taxon>
        <taxon>Goodea</taxon>
    </lineage>
</organism>
<dbReference type="Proteomes" id="UP001476798">
    <property type="component" value="Unassembled WGS sequence"/>
</dbReference>
<dbReference type="EMBL" id="JAHRIO010070371">
    <property type="protein sequence ID" value="MEQ2181091.1"/>
    <property type="molecule type" value="Genomic_DNA"/>
</dbReference>
<keyword evidence="1" id="KW-0812">Transmembrane</keyword>
<evidence type="ECO:0000313" key="2">
    <source>
        <dbReference type="EMBL" id="MEQ2181091.1"/>
    </source>
</evidence>